<dbReference type="Gene3D" id="3.30.1490.120">
    <property type="entry name" value="RNA polymerase Rpb7-like, N-terminal domain"/>
    <property type="match status" value="1"/>
</dbReference>
<dbReference type="PIR" id="C90124">
    <property type="entry name" value="C90124"/>
</dbReference>
<dbReference type="Gene3D" id="2.40.50.140">
    <property type="entry name" value="Nucleic acid-binding proteins"/>
    <property type="match status" value="1"/>
</dbReference>
<dbReference type="CDD" id="cd04329">
    <property type="entry name" value="RNAP_II_Rpb7_N"/>
    <property type="match status" value="1"/>
</dbReference>
<dbReference type="EMBL" id="AF083031">
    <property type="protein sequence ID" value="AAK39688.1"/>
    <property type="molecule type" value="Genomic_DNA"/>
</dbReference>
<evidence type="ECO:0000313" key="6">
    <source>
        <dbReference type="Proteomes" id="UP000242167"/>
    </source>
</evidence>
<evidence type="ECO:0000256" key="3">
    <source>
        <dbReference type="ARBA" id="ARBA00023163"/>
    </source>
</evidence>
<keyword evidence="5" id="KW-0542">Nucleomorph</keyword>
<protein>
    <submittedName>
        <fullName evidence="5">RNA polymerase II RPB7 subunit-like protein</fullName>
    </submittedName>
</protein>
<sequence>MWRKWEFLNPRPFACKTNTLPLRHFPMYAIMTLNQNLFIPAKLLNNQLKSTLIAQLITLTEGLPFGNVGSIIMIINIDNQKLYGKILPGFSSVLFKVNFQAVVLKIFKGEIIDAIVKNITSFGIFASAGILNIFISNKFISQDLISQQSQTLFNFKNSTINIKKNDIIRCKILNLKYNTGSIQAIGCIDDKYLGKL</sequence>
<dbReference type="GO" id="GO:0045948">
    <property type="term" value="P:positive regulation of translational initiation"/>
    <property type="evidence" value="ECO:0007669"/>
    <property type="project" value="TreeGrafter"/>
</dbReference>
<feature type="domain" description="S1 motif" evidence="4">
    <location>
        <begin position="105"/>
        <end position="183"/>
    </location>
</feature>
<gene>
    <name evidence="5" type="primary">rpb7</name>
</gene>
<evidence type="ECO:0000256" key="1">
    <source>
        <dbReference type="ARBA" id="ARBA00004123"/>
    </source>
</evidence>
<dbReference type="PANTHER" id="PTHR12709">
    <property type="entry name" value="DNA-DIRECTED RNA POLYMERASE II, III"/>
    <property type="match status" value="1"/>
</dbReference>
<dbReference type="GO" id="GO:0005665">
    <property type="term" value="C:RNA polymerase II, core complex"/>
    <property type="evidence" value="ECO:0007669"/>
    <property type="project" value="TreeGrafter"/>
</dbReference>
<evidence type="ECO:0000313" key="5">
    <source>
        <dbReference type="EMBL" id="AAK39688.1"/>
    </source>
</evidence>
<dbReference type="GeneID" id="857161"/>
<dbReference type="SUPFAM" id="SSF50249">
    <property type="entry name" value="Nucleic acid-binding proteins"/>
    <property type="match status" value="1"/>
</dbReference>
<proteinExistence type="predicted"/>
<dbReference type="Proteomes" id="UP000242167">
    <property type="component" value="Nucleomorph 3"/>
</dbReference>
<evidence type="ECO:0000259" key="4">
    <source>
        <dbReference type="Pfam" id="PF00575"/>
    </source>
</evidence>
<dbReference type="CDD" id="cd04462">
    <property type="entry name" value="S1_RNAPII_Rpb7"/>
    <property type="match status" value="1"/>
</dbReference>
<evidence type="ECO:0000256" key="2">
    <source>
        <dbReference type="ARBA" id="ARBA00022478"/>
    </source>
</evidence>
<dbReference type="GO" id="GO:0003697">
    <property type="term" value="F:single-stranded DNA binding"/>
    <property type="evidence" value="ECO:0007669"/>
    <property type="project" value="TreeGrafter"/>
</dbReference>
<dbReference type="RefSeq" id="XP_001713379.1">
    <property type="nucleotide sequence ID" value="XM_001713327.1"/>
</dbReference>
<dbReference type="GO" id="GO:0006367">
    <property type="term" value="P:transcription initiation at RNA polymerase II promoter"/>
    <property type="evidence" value="ECO:0007669"/>
    <property type="project" value="TreeGrafter"/>
</dbReference>
<dbReference type="InterPro" id="IPR003029">
    <property type="entry name" value="S1_domain"/>
</dbReference>
<accession>Q98S95</accession>
<dbReference type="GO" id="GO:0031369">
    <property type="term" value="F:translation initiation factor binding"/>
    <property type="evidence" value="ECO:0007669"/>
    <property type="project" value="TreeGrafter"/>
</dbReference>
<dbReference type="GO" id="GO:0000932">
    <property type="term" value="C:P-body"/>
    <property type="evidence" value="ECO:0007669"/>
    <property type="project" value="TreeGrafter"/>
</dbReference>
<dbReference type="AlphaFoldDB" id="Q98S95"/>
<keyword evidence="3" id="KW-0804">Transcription</keyword>
<dbReference type="InterPro" id="IPR045113">
    <property type="entry name" value="Rpb7-like"/>
</dbReference>
<comment type="subcellular location">
    <subcellularLocation>
        <location evidence="1">Nucleus</location>
    </subcellularLocation>
</comment>
<dbReference type="InterPro" id="IPR012340">
    <property type="entry name" value="NA-bd_OB-fold"/>
</dbReference>
<geneLocation type="nucleomorph" evidence="5"/>
<name>Q98S95_GUITH</name>
<dbReference type="Pfam" id="PF00575">
    <property type="entry name" value="S1"/>
    <property type="match status" value="1"/>
</dbReference>
<dbReference type="GO" id="GO:0060213">
    <property type="term" value="P:positive regulation of nuclear-transcribed mRNA poly(A) tail shortening"/>
    <property type="evidence" value="ECO:0007669"/>
    <property type="project" value="TreeGrafter"/>
</dbReference>
<keyword evidence="2" id="KW-0240">DNA-directed RNA polymerase</keyword>
<dbReference type="InterPro" id="IPR036898">
    <property type="entry name" value="RNA_pol_Rpb7-like_N_sf"/>
</dbReference>
<organism evidence="5 6">
    <name type="scientific">Guillardia theta</name>
    <name type="common">Cryptophyte</name>
    <name type="synonym">Cryptomonas phi</name>
    <dbReference type="NCBI Taxonomy" id="55529"/>
    <lineage>
        <taxon>Eukaryota</taxon>
        <taxon>Cryptophyceae</taxon>
        <taxon>Pyrenomonadales</taxon>
        <taxon>Geminigeraceae</taxon>
        <taxon>Guillardia</taxon>
    </lineage>
</organism>
<dbReference type="SUPFAM" id="SSF88798">
    <property type="entry name" value="N-terminal, heterodimerisation domain of RBP7 (RpoE)"/>
    <property type="match status" value="1"/>
</dbReference>
<dbReference type="GO" id="GO:0003727">
    <property type="term" value="F:single-stranded RNA binding"/>
    <property type="evidence" value="ECO:0007669"/>
    <property type="project" value="TreeGrafter"/>
</dbReference>
<reference evidence="5 6" key="1">
    <citation type="journal article" date="2001" name="Nature">
        <title>The highly reduced genome of an enslaved algal nucleus.</title>
        <authorList>
            <person name="Douglas S."/>
            <person name="Zauner S."/>
            <person name="Fraunholz M."/>
            <person name="Beaton M."/>
            <person name="Penny S."/>
            <person name="Deng L."/>
            <person name="Wu X."/>
            <person name="Reith M."/>
            <person name="Cavalier-Smith T."/>
            <person name="Maier U."/>
        </authorList>
    </citation>
    <scope>NUCLEOTIDE SEQUENCE [LARGE SCALE GENOMIC DNA]</scope>
</reference>
<dbReference type="PANTHER" id="PTHR12709:SF4">
    <property type="entry name" value="DNA-DIRECTED RNA POLYMERASE II SUBUNIT RPB7"/>
    <property type="match status" value="1"/>
</dbReference>